<dbReference type="PANTHER" id="PTHR12321:SF169">
    <property type="entry name" value="PHD FINGER PROTEIN ALFIN-LIKE"/>
    <property type="match status" value="1"/>
</dbReference>
<dbReference type="GO" id="GO:0008270">
    <property type="term" value="F:zinc ion binding"/>
    <property type="evidence" value="ECO:0007669"/>
    <property type="project" value="UniProtKB-KW"/>
</dbReference>
<keyword evidence="1" id="KW-0805">Transcription regulation</keyword>
<dbReference type="Pfam" id="PF12165">
    <property type="entry name" value="Alfin"/>
    <property type="match status" value="1"/>
</dbReference>
<sequence length="206" mass="23107">MDYGRRSGTESWSTQAWEIHNSSHNGINVPDANLVPISCTSDVINLMNLGYKNRVVGSTAMNDRYSLFSAVIVAMPCPSTMPRAWTFFLLDQEVNLPVEELPSELPEPVLGINFARDGMQEKDWLSLVVVHSDTWLLALAFYFGARFGFDKTHRNRLFSMINELPTIFEVVTSAAKKQVKEKSSVSNNSGSKSKSRSNLYDFISCI</sequence>
<proteinExistence type="inferred from homology"/>
<dbReference type="GO" id="GO:0005634">
    <property type="term" value="C:nucleus"/>
    <property type="evidence" value="ECO:0007669"/>
    <property type="project" value="UniProtKB-SubCell"/>
</dbReference>
<keyword evidence="2" id="KW-1133">Transmembrane helix</keyword>
<comment type="function">
    <text evidence="1">Histone-binding component that specifically recognizes H3 tails trimethylated on 'Lys-4' (H3K4me3), which mark transcription start sites of virtually all active genes.</text>
</comment>
<dbReference type="GO" id="GO:0006325">
    <property type="term" value="P:chromatin organization"/>
    <property type="evidence" value="ECO:0007669"/>
    <property type="project" value="UniProtKB-UniRule"/>
</dbReference>
<dbReference type="InterPro" id="IPR021998">
    <property type="entry name" value="Alfin_N"/>
</dbReference>
<protein>
    <recommendedName>
        <fullName evidence="1">PHD finger protein ALFIN-LIKE</fullName>
    </recommendedName>
</protein>
<comment type="domain">
    <text evidence="1">The PHD-type zinc finger mediates the binding to H3K4me3.</text>
</comment>
<comment type="caution">
    <text evidence="4">The sequence shown here is derived from an EMBL/GenBank/DDBJ whole genome shotgun (WGS) entry which is preliminary data.</text>
</comment>
<accession>A0A445HQP6</accession>
<keyword evidence="1" id="KW-0539">Nucleus</keyword>
<comment type="subcellular location">
    <subcellularLocation>
        <location evidence="1">Nucleus</location>
    </subcellularLocation>
</comment>
<feature type="transmembrane region" description="Helical" evidence="2">
    <location>
        <begin position="124"/>
        <end position="145"/>
    </location>
</feature>
<keyword evidence="2" id="KW-0812">Transmembrane</keyword>
<dbReference type="SUPFAM" id="SSF52540">
    <property type="entry name" value="P-loop containing nucleoside triphosphate hydrolases"/>
    <property type="match status" value="1"/>
</dbReference>
<evidence type="ECO:0000256" key="1">
    <source>
        <dbReference type="RuleBase" id="RU369089"/>
    </source>
</evidence>
<comment type="subunit">
    <text evidence="1">Interacts with H3K4me3 and to a lesser extent with H3K4me2.</text>
</comment>
<dbReference type="AlphaFoldDB" id="A0A445HQP6"/>
<keyword evidence="1" id="KW-0863">Zinc-finger</keyword>
<gene>
    <name evidence="4" type="ORF">D0Y65_034475</name>
</gene>
<name>A0A445HQP6_GLYSO</name>
<dbReference type="GO" id="GO:0000976">
    <property type="term" value="F:transcription cis-regulatory region binding"/>
    <property type="evidence" value="ECO:0007669"/>
    <property type="project" value="TreeGrafter"/>
</dbReference>
<feature type="domain" description="Alfin N-terminal" evidence="3">
    <location>
        <begin position="93"/>
        <end position="172"/>
    </location>
</feature>
<dbReference type="Gene3D" id="3.40.850.10">
    <property type="entry name" value="Kinesin motor domain"/>
    <property type="match status" value="1"/>
</dbReference>
<keyword evidence="1" id="KW-0862">Zinc</keyword>
<dbReference type="Proteomes" id="UP000289340">
    <property type="component" value="Chromosome 12"/>
</dbReference>
<comment type="similarity">
    <text evidence="1">Belongs to the Alfin family.</text>
</comment>
<dbReference type="GO" id="GO:0006355">
    <property type="term" value="P:regulation of DNA-templated transcription"/>
    <property type="evidence" value="ECO:0007669"/>
    <property type="project" value="UniProtKB-UniRule"/>
</dbReference>
<evidence type="ECO:0000313" key="4">
    <source>
        <dbReference type="EMBL" id="RZB75989.1"/>
    </source>
</evidence>
<reference evidence="4 5" key="1">
    <citation type="submission" date="2018-09" db="EMBL/GenBank/DDBJ databases">
        <title>A high-quality reference genome of wild soybean provides a powerful tool to mine soybean genomes.</title>
        <authorList>
            <person name="Xie M."/>
            <person name="Chung C.Y.L."/>
            <person name="Li M.-W."/>
            <person name="Wong F.-L."/>
            <person name="Chan T.-F."/>
            <person name="Lam H.-M."/>
        </authorList>
    </citation>
    <scope>NUCLEOTIDE SEQUENCE [LARGE SCALE GENOMIC DNA]</scope>
    <source>
        <strain evidence="5">cv. W05</strain>
        <tissue evidence="4">Hypocotyl of etiolated seedlings</tissue>
    </source>
</reference>
<evidence type="ECO:0000256" key="2">
    <source>
        <dbReference type="SAM" id="Phobius"/>
    </source>
</evidence>
<keyword evidence="2" id="KW-0472">Membrane</keyword>
<dbReference type="PANTHER" id="PTHR12321">
    <property type="entry name" value="CPG BINDING PROTEIN"/>
    <property type="match status" value="1"/>
</dbReference>
<organism evidence="4 5">
    <name type="scientific">Glycine soja</name>
    <name type="common">Wild soybean</name>
    <dbReference type="NCBI Taxonomy" id="3848"/>
    <lineage>
        <taxon>Eukaryota</taxon>
        <taxon>Viridiplantae</taxon>
        <taxon>Streptophyta</taxon>
        <taxon>Embryophyta</taxon>
        <taxon>Tracheophyta</taxon>
        <taxon>Spermatophyta</taxon>
        <taxon>Magnoliopsida</taxon>
        <taxon>eudicotyledons</taxon>
        <taxon>Gunneridae</taxon>
        <taxon>Pentapetalae</taxon>
        <taxon>rosids</taxon>
        <taxon>fabids</taxon>
        <taxon>Fabales</taxon>
        <taxon>Fabaceae</taxon>
        <taxon>Papilionoideae</taxon>
        <taxon>50 kb inversion clade</taxon>
        <taxon>NPAAA clade</taxon>
        <taxon>indigoferoid/millettioid clade</taxon>
        <taxon>Phaseoleae</taxon>
        <taxon>Glycine</taxon>
        <taxon>Glycine subgen. Soja</taxon>
    </lineage>
</organism>
<keyword evidence="1" id="KW-0156">Chromatin regulator</keyword>
<keyword evidence="1" id="KW-0479">Metal-binding</keyword>
<dbReference type="InterPro" id="IPR045104">
    <property type="entry name" value="Alfin"/>
</dbReference>
<dbReference type="GO" id="GO:0042393">
    <property type="term" value="F:histone binding"/>
    <property type="evidence" value="ECO:0007669"/>
    <property type="project" value="UniProtKB-UniRule"/>
</dbReference>
<dbReference type="GO" id="GO:0003712">
    <property type="term" value="F:transcription coregulator activity"/>
    <property type="evidence" value="ECO:0007669"/>
    <property type="project" value="TreeGrafter"/>
</dbReference>
<dbReference type="InterPro" id="IPR027417">
    <property type="entry name" value="P-loop_NTPase"/>
</dbReference>
<dbReference type="InterPro" id="IPR036961">
    <property type="entry name" value="Kinesin_motor_dom_sf"/>
</dbReference>
<dbReference type="EMBL" id="QZWG01000012">
    <property type="protein sequence ID" value="RZB75989.1"/>
    <property type="molecule type" value="Genomic_DNA"/>
</dbReference>
<evidence type="ECO:0000313" key="5">
    <source>
        <dbReference type="Proteomes" id="UP000289340"/>
    </source>
</evidence>
<evidence type="ECO:0000259" key="3">
    <source>
        <dbReference type="Pfam" id="PF12165"/>
    </source>
</evidence>
<keyword evidence="1" id="KW-0804">Transcription</keyword>
<keyword evidence="5" id="KW-1185">Reference proteome</keyword>